<keyword evidence="3" id="KW-1185">Reference proteome</keyword>
<dbReference type="SUPFAM" id="SSF51971">
    <property type="entry name" value="Nucleotide-binding domain"/>
    <property type="match status" value="1"/>
</dbReference>
<sequence length="270" mass="30560">MFLLPSPSSSYLTKHQDTFCFGGPSHPYTGSQTSRIWCAKRTGKRRYPSEKKKLRTKHKELLSDAKEKSKFEGTWRLFKLAVPLDQDPGKDFLRVSDGLLQEIAKVLKFPVASLLPPEAFTVVRKSFDARKKLKEPKFVHTVDMDVKKLISLEPRCWDFISRLEPKVGLVEPVHDGIHFGDLTSIIREELYKNQATRKPKIAVVGCGPSGLFAALVLAELGADVTLIERGQPVEKRGRDIGALVVRRILELESNFCYGEVVPCILIYFFE</sequence>
<dbReference type="PANTHER" id="PTHR42842">
    <property type="entry name" value="FAD/NAD(P)-BINDING OXIDOREDUCTASE"/>
    <property type="match status" value="1"/>
</dbReference>
<accession>A0A151QWD1</accession>
<dbReference type="Proteomes" id="UP000075243">
    <property type="component" value="Unassembled WGS sequence"/>
</dbReference>
<dbReference type="PANTHER" id="PTHR42842:SF3">
    <property type="entry name" value="FAD_NAD(P)-BINDING OXIDOREDUCTASE FAMILY PROTEIN"/>
    <property type="match status" value="1"/>
</dbReference>
<protein>
    <submittedName>
        <fullName evidence="2">Uncharacterized protein Cbei-0202</fullName>
    </submittedName>
</protein>
<gene>
    <name evidence="2" type="ORF">KK1_044475</name>
</gene>
<dbReference type="EMBL" id="KQ484567">
    <property type="protein sequence ID" value="KYP34559.1"/>
    <property type="molecule type" value="Genomic_DNA"/>
</dbReference>
<dbReference type="AlphaFoldDB" id="A0A151QWD1"/>
<proteinExistence type="predicted"/>
<feature type="domain" description="Pyridine nucleotide-disulphide oxidoreductase N-terminal" evidence="1">
    <location>
        <begin position="200"/>
        <end position="261"/>
    </location>
</feature>
<dbReference type="Gramene" id="C.cajan_43742.t">
    <property type="protein sequence ID" value="C.cajan_43742.t"/>
    <property type="gene ID" value="C.cajan_43742"/>
</dbReference>
<dbReference type="Gene3D" id="3.30.70.2700">
    <property type="match status" value="1"/>
</dbReference>
<dbReference type="InterPro" id="IPR036188">
    <property type="entry name" value="FAD/NAD-bd_sf"/>
</dbReference>
<dbReference type="InterPro" id="IPR039648">
    <property type="entry name" value="DHPH_N"/>
</dbReference>
<evidence type="ECO:0000259" key="1">
    <source>
        <dbReference type="Pfam" id="PF00070"/>
    </source>
</evidence>
<dbReference type="OMA" id="HLEPRTW"/>
<evidence type="ECO:0000313" key="3">
    <source>
        <dbReference type="Proteomes" id="UP000075243"/>
    </source>
</evidence>
<organism evidence="2 3">
    <name type="scientific">Cajanus cajan</name>
    <name type="common">Pigeon pea</name>
    <name type="synonym">Cajanus indicus</name>
    <dbReference type="NCBI Taxonomy" id="3821"/>
    <lineage>
        <taxon>Eukaryota</taxon>
        <taxon>Viridiplantae</taxon>
        <taxon>Streptophyta</taxon>
        <taxon>Embryophyta</taxon>
        <taxon>Tracheophyta</taxon>
        <taxon>Spermatophyta</taxon>
        <taxon>Magnoliopsida</taxon>
        <taxon>eudicotyledons</taxon>
        <taxon>Gunneridae</taxon>
        <taxon>Pentapetalae</taxon>
        <taxon>rosids</taxon>
        <taxon>fabids</taxon>
        <taxon>Fabales</taxon>
        <taxon>Fabaceae</taxon>
        <taxon>Papilionoideae</taxon>
        <taxon>50 kb inversion clade</taxon>
        <taxon>NPAAA clade</taxon>
        <taxon>indigoferoid/millettioid clade</taxon>
        <taxon>Phaseoleae</taxon>
        <taxon>Cajanus</taxon>
    </lineage>
</organism>
<reference evidence="2" key="1">
    <citation type="journal article" date="2012" name="Nat. Biotechnol.">
        <title>Draft genome sequence of pigeonpea (Cajanus cajan), an orphan legume crop of resource-poor farmers.</title>
        <authorList>
            <person name="Varshney R.K."/>
            <person name="Chen W."/>
            <person name="Li Y."/>
            <person name="Bharti A.K."/>
            <person name="Saxena R.K."/>
            <person name="Schlueter J.A."/>
            <person name="Donoghue M.T."/>
            <person name="Azam S."/>
            <person name="Fan G."/>
            <person name="Whaley A.M."/>
            <person name="Farmer A.D."/>
            <person name="Sheridan J."/>
            <person name="Iwata A."/>
            <person name="Tuteja R."/>
            <person name="Penmetsa R.V."/>
            <person name="Wu W."/>
            <person name="Upadhyaya H.D."/>
            <person name="Yang S.P."/>
            <person name="Shah T."/>
            <person name="Saxena K.B."/>
            <person name="Michael T."/>
            <person name="McCombie W.R."/>
            <person name="Yang B."/>
            <person name="Zhang G."/>
            <person name="Yang H."/>
            <person name="Wang J."/>
            <person name="Spillane C."/>
            <person name="Cook D.R."/>
            <person name="May G.D."/>
            <person name="Xu X."/>
            <person name="Jackson S.A."/>
        </authorList>
    </citation>
    <scope>NUCLEOTIDE SEQUENCE [LARGE SCALE GENOMIC DNA]</scope>
</reference>
<name>A0A151QWD1_CAJCA</name>
<dbReference type="Pfam" id="PF00070">
    <property type="entry name" value="Pyr_redox"/>
    <property type="match status" value="1"/>
</dbReference>
<dbReference type="STRING" id="3821.A0A151QWD1"/>
<dbReference type="Gene3D" id="3.50.50.60">
    <property type="entry name" value="FAD/NAD(P)-binding domain"/>
    <property type="match status" value="1"/>
</dbReference>
<dbReference type="InterPro" id="IPR028348">
    <property type="entry name" value="FAD-binding_protein"/>
</dbReference>
<evidence type="ECO:0000313" key="2">
    <source>
        <dbReference type="EMBL" id="KYP34559.1"/>
    </source>
</evidence>